<accession>A0A7I7S8Q2</accession>
<evidence type="ECO:0000256" key="1">
    <source>
        <dbReference type="SAM" id="MobiDB-lite"/>
    </source>
</evidence>
<keyword evidence="4" id="KW-1185">Reference proteome</keyword>
<evidence type="ECO:0000259" key="2">
    <source>
        <dbReference type="Pfam" id="PF02470"/>
    </source>
</evidence>
<geneLocation type="plasmid" evidence="4">
    <name>pjcm18538 dna</name>
</geneLocation>
<name>A0A7I7S8Q2_9MYCO</name>
<evidence type="ECO:0000313" key="4">
    <source>
        <dbReference type="Proteomes" id="UP000467428"/>
    </source>
</evidence>
<feature type="region of interest" description="Disordered" evidence="1">
    <location>
        <begin position="420"/>
        <end position="516"/>
    </location>
</feature>
<dbReference type="InterPro" id="IPR005693">
    <property type="entry name" value="Mce"/>
</dbReference>
<dbReference type="Proteomes" id="UP000467428">
    <property type="component" value="Chromosome"/>
</dbReference>
<gene>
    <name evidence="3" type="ORF">MARA_58430</name>
</gene>
<dbReference type="RefSeq" id="WP_163924238.1">
    <property type="nucleotide sequence ID" value="NZ_AP022593.1"/>
</dbReference>
<organism evidence="3 4">
    <name type="scientific">Mycolicibacterium arabiense</name>
    <dbReference type="NCBI Taxonomy" id="1286181"/>
    <lineage>
        <taxon>Bacteria</taxon>
        <taxon>Bacillati</taxon>
        <taxon>Actinomycetota</taxon>
        <taxon>Actinomycetes</taxon>
        <taxon>Mycobacteriales</taxon>
        <taxon>Mycobacteriaceae</taxon>
        <taxon>Mycolicibacterium</taxon>
    </lineage>
</organism>
<sequence length="592" mass="61562">MLTRFIKIQLAIFTIVGLVGVTVMAINYVQVPTFLGIGKYEVKLQLPSSGGLYRFSNVTYRGVEVGKVTDVRVTPTGAEATMSLDTSPKIPIDLQAEVRSVSAVGEQYVDLRPRTDSGPYLENGSVIAVGDTTIPAPVGPVLDRVSKLVDSFPKDRLGDLLDETYKGFDGAEFDFGSLLDSGATLSRDLNGVADQTRMLADDTRPLLEGQAATSDSIRTWARSLAGFTGQLQASDPQFRRVLQGFPSFVDETTGLLNQLKPTLPVLLANLGTVSEILMTYNASLEQLLVLLPPYIAQQQGYSVTSDSTGTARGDFAATVSDPPACTVGFLPPSSWRSPADESDIDTPDGIYCKLPQDSPIAVRGLRNFPCIRKPGKRAPTVQICNSDKPFVPLAMRQHATGPYPIDPSLIAQGIPIDDRTTLSDDIHAPIGGTPLPPGAVPAGTMPNAGPPIGAPVSPLEAPITTAVAPAPPPGNSLNGQPIAPLGPPPGPAPEAAPGAPLAVPDAPAPAPLAPGPAPGPLGLAPVPAGGAVPAAPSAFGGAESGSGKPSVALAQYNPRTGEYVGSDGKVYQVTNLVADEPLAKTWKDLLLH</sequence>
<evidence type="ECO:0000313" key="3">
    <source>
        <dbReference type="EMBL" id="BBY52375.1"/>
    </source>
</evidence>
<dbReference type="EMBL" id="AP022593">
    <property type="protein sequence ID" value="BBY52375.1"/>
    <property type="molecule type" value="Genomic_DNA"/>
</dbReference>
<feature type="compositionally biased region" description="Low complexity" evidence="1">
    <location>
        <begin position="495"/>
        <end position="505"/>
    </location>
</feature>
<proteinExistence type="predicted"/>
<reference evidence="3 4" key="1">
    <citation type="journal article" date="2019" name="Emerg. Microbes Infect.">
        <title>Comprehensive subspecies identification of 175 nontuberculous mycobacteria species based on 7547 genomic profiles.</title>
        <authorList>
            <person name="Matsumoto Y."/>
            <person name="Kinjo T."/>
            <person name="Motooka D."/>
            <person name="Nabeya D."/>
            <person name="Jung N."/>
            <person name="Uechi K."/>
            <person name="Horii T."/>
            <person name="Iida T."/>
            <person name="Fujita J."/>
            <person name="Nakamura S."/>
        </authorList>
    </citation>
    <scope>NUCLEOTIDE SEQUENCE [LARGE SCALE GENOMIC DNA]</scope>
    <source>
        <strain evidence="3 4">JCM 18538</strain>
    </source>
</reference>
<dbReference type="AlphaFoldDB" id="A0A7I7S8Q2"/>
<dbReference type="NCBIfam" id="TIGR00996">
    <property type="entry name" value="Mtu_fam_mce"/>
    <property type="match status" value="1"/>
</dbReference>
<feature type="compositionally biased region" description="Pro residues" evidence="1">
    <location>
        <begin position="506"/>
        <end position="516"/>
    </location>
</feature>
<dbReference type="PANTHER" id="PTHR33371:SF16">
    <property type="entry name" value="MCE-FAMILY PROTEIN MCE3F"/>
    <property type="match status" value="1"/>
</dbReference>
<dbReference type="InterPro" id="IPR052336">
    <property type="entry name" value="MlaD_Phospholipid_Transporter"/>
</dbReference>
<dbReference type="PANTHER" id="PTHR33371">
    <property type="entry name" value="INTERMEMBRANE PHOSPHOLIPID TRANSPORT SYSTEM BINDING PROTEIN MLAD-RELATED"/>
    <property type="match status" value="1"/>
</dbReference>
<feature type="domain" description="Mce/MlaD" evidence="2">
    <location>
        <begin position="39"/>
        <end position="113"/>
    </location>
</feature>
<dbReference type="InterPro" id="IPR003399">
    <property type="entry name" value="Mce/MlaD"/>
</dbReference>
<dbReference type="KEGG" id="marz:MARA_58430"/>
<dbReference type="Pfam" id="PF02470">
    <property type="entry name" value="MlaD"/>
    <property type="match status" value="1"/>
</dbReference>
<feature type="compositionally biased region" description="Pro residues" evidence="1">
    <location>
        <begin position="484"/>
        <end position="494"/>
    </location>
</feature>
<protein>
    <submittedName>
        <fullName evidence="3">Mammalian cell entry protein</fullName>
    </submittedName>
</protein>
<dbReference type="GO" id="GO:0005576">
    <property type="term" value="C:extracellular region"/>
    <property type="evidence" value="ECO:0007669"/>
    <property type="project" value="TreeGrafter"/>
</dbReference>